<gene>
    <name evidence="2" type="ORF">SAMN04489727_5332</name>
</gene>
<dbReference type="STRING" id="208445.SAMN04489727_5332"/>
<evidence type="ECO:0000313" key="2">
    <source>
        <dbReference type="EMBL" id="SEC85123.1"/>
    </source>
</evidence>
<dbReference type="InterPro" id="IPR000873">
    <property type="entry name" value="AMP-dep_synth/lig_dom"/>
</dbReference>
<name>A0A1H4VVV2_9PSEU</name>
<dbReference type="RefSeq" id="WP_091312009.1">
    <property type="nucleotide sequence ID" value="NZ_FNSO01000004.1"/>
</dbReference>
<dbReference type="PANTHER" id="PTHR45527">
    <property type="entry name" value="NONRIBOSOMAL PEPTIDE SYNTHETASE"/>
    <property type="match status" value="1"/>
</dbReference>
<dbReference type="OrthoDB" id="3243414at2"/>
<dbReference type="Proteomes" id="UP000199622">
    <property type="component" value="Unassembled WGS sequence"/>
</dbReference>
<dbReference type="EMBL" id="FNSO01000004">
    <property type="protein sequence ID" value="SEC85123.1"/>
    <property type="molecule type" value="Genomic_DNA"/>
</dbReference>
<evidence type="ECO:0000313" key="3">
    <source>
        <dbReference type="Proteomes" id="UP000199622"/>
    </source>
</evidence>
<dbReference type="AlphaFoldDB" id="A0A1H4VVV2"/>
<proteinExistence type="predicted"/>
<reference evidence="3" key="1">
    <citation type="submission" date="2016-10" db="EMBL/GenBank/DDBJ databases">
        <authorList>
            <person name="Varghese N."/>
            <person name="Submissions S."/>
        </authorList>
    </citation>
    <scope>NUCLEOTIDE SEQUENCE [LARGE SCALE GENOMIC DNA]</scope>
    <source>
        <strain evidence="3">DSM 44544</strain>
    </source>
</reference>
<dbReference type="Pfam" id="PF00501">
    <property type="entry name" value="AMP-binding"/>
    <property type="match status" value="1"/>
</dbReference>
<feature type="domain" description="AMP-dependent synthetase/ligase" evidence="1">
    <location>
        <begin position="8"/>
        <end position="306"/>
    </location>
</feature>
<protein>
    <submittedName>
        <fullName evidence="2">AMP-binding enzyme</fullName>
    </submittedName>
</protein>
<dbReference type="PROSITE" id="PS00455">
    <property type="entry name" value="AMP_BINDING"/>
    <property type="match status" value="1"/>
</dbReference>
<dbReference type="PANTHER" id="PTHR45527:SF1">
    <property type="entry name" value="FATTY ACID SYNTHASE"/>
    <property type="match status" value="1"/>
</dbReference>
<dbReference type="GO" id="GO:0031177">
    <property type="term" value="F:phosphopantetheine binding"/>
    <property type="evidence" value="ECO:0007669"/>
    <property type="project" value="TreeGrafter"/>
</dbReference>
<dbReference type="SUPFAM" id="SSF56801">
    <property type="entry name" value="Acetyl-CoA synthetase-like"/>
    <property type="match status" value="1"/>
</dbReference>
<sequence length="316" mass="33671">MGQVGTAFAAQVARRPDAVAVVDGARTRTYRELGDDVDRLARWLVARGVGPETSVGVLARRSYPMVAGMLAILRAGGAFVPLNPEIPVARLRSLVADVRPAVVLTETSLAAADLAVPVQQMTADLDGPPADLDARHHPRAVAYVIQTSGSTGEPKSVQVEMHSLMNLLSWYRDVCEIGPGVRVGQIVASNFDASVKNYLTPLVCGGTLALLADGPYDPRAMLGFIERDQVAVLNPGVPSAVYPLVDLAAAAEYRPLSSIRCLALGGEPTDTERLRPWLESPGSRARVLNIFGPTECADIACYAEFDMPASTDRANR</sequence>
<evidence type="ECO:0000259" key="1">
    <source>
        <dbReference type="Pfam" id="PF00501"/>
    </source>
</evidence>
<dbReference type="InterPro" id="IPR020845">
    <property type="entry name" value="AMP-binding_CS"/>
</dbReference>
<keyword evidence="3" id="KW-1185">Reference proteome</keyword>
<dbReference type="Gene3D" id="3.40.50.980">
    <property type="match status" value="2"/>
</dbReference>
<dbReference type="GO" id="GO:0043041">
    <property type="term" value="P:amino acid activation for nonribosomal peptide biosynthetic process"/>
    <property type="evidence" value="ECO:0007669"/>
    <property type="project" value="TreeGrafter"/>
</dbReference>
<dbReference type="GO" id="GO:0005737">
    <property type="term" value="C:cytoplasm"/>
    <property type="evidence" value="ECO:0007669"/>
    <property type="project" value="TreeGrafter"/>
</dbReference>
<organism evidence="2 3">
    <name type="scientific">Amycolatopsis tolypomycina</name>
    <dbReference type="NCBI Taxonomy" id="208445"/>
    <lineage>
        <taxon>Bacteria</taxon>
        <taxon>Bacillati</taxon>
        <taxon>Actinomycetota</taxon>
        <taxon>Actinomycetes</taxon>
        <taxon>Pseudonocardiales</taxon>
        <taxon>Pseudonocardiaceae</taxon>
        <taxon>Amycolatopsis</taxon>
    </lineage>
</organism>
<dbReference type="GO" id="GO:0044550">
    <property type="term" value="P:secondary metabolite biosynthetic process"/>
    <property type="evidence" value="ECO:0007669"/>
    <property type="project" value="TreeGrafter"/>
</dbReference>
<accession>A0A1H4VVV2</accession>